<dbReference type="EMBL" id="JAAXLA010000081">
    <property type="protein sequence ID" value="NMI01323.1"/>
    <property type="molecule type" value="Genomic_DNA"/>
</dbReference>
<dbReference type="SMART" id="SM01001">
    <property type="entry name" value="AIRC"/>
    <property type="match status" value="1"/>
</dbReference>
<dbReference type="SUPFAM" id="SSF52255">
    <property type="entry name" value="N5-CAIR mutase (phosphoribosylaminoimidazole carboxylase, PurE)"/>
    <property type="match status" value="1"/>
</dbReference>
<evidence type="ECO:0000313" key="3">
    <source>
        <dbReference type="Proteomes" id="UP000820669"/>
    </source>
</evidence>
<evidence type="ECO:0000259" key="1">
    <source>
        <dbReference type="SMART" id="SM01001"/>
    </source>
</evidence>
<keyword evidence="3" id="KW-1185">Reference proteome</keyword>
<dbReference type="NCBIfam" id="NF033503">
    <property type="entry name" value="LarB"/>
    <property type="match status" value="1"/>
</dbReference>
<comment type="caution">
    <text evidence="2">The sequence shown here is derived from an EMBL/GenBank/DDBJ whole genome shotgun (WGS) entry which is preliminary data.</text>
</comment>
<dbReference type="InterPro" id="IPR000031">
    <property type="entry name" value="PurE_dom"/>
</dbReference>
<dbReference type="PANTHER" id="PTHR43064:SF1">
    <property type="entry name" value="SLL1489 PROTEIN"/>
    <property type="match status" value="1"/>
</dbReference>
<evidence type="ECO:0000313" key="2">
    <source>
        <dbReference type="EMBL" id="NMI01323.1"/>
    </source>
</evidence>
<protein>
    <submittedName>
        <fullName evidence="2">Nickel pincer cofactor biosynthesis protein LarB</fullName>
    </submittedName>
</protein>
<accession>A0ABX1SL98</accession>
<feature type="domain" description="PurE" evidence="1">
    <location>
        <begin position="94"/>
        <end position="226"/>
    </location>
</feature>
<reference evidence="2 3" key="1">
    <citation type="submission" date="2020-04" db="EMBL/GenBank/DDBJ databases">
        <authorList>
            <person name="Klaysubun C."/>
            <person name="Duangmal K."/>
            <person name="Lipun K."/>
        </authorList>
    </citation>
    <scope>NUCLEOTIDE SEQUENCE [LARGE SCALE GENOMIC DNA]</scope>
    <source>
        <strain evidence="2 3">K10HN5</strain>
    </source>
</reference>
<dbReference type="RefSeq" id="WP_169384786.1">
    <property type="nucleotide sequence ID" value="NZ_JAAXLA010000081.1"/>
</dbReference>
<dbReference type="Proteomes" id="UP000820669">
    <property type="component" value="Unassembled WGS sequence"/>
</dbReference>
<dbReference type="Pfam" id="PF00731">
    <property type="entry name" value="AIRC"/>
    <property type="match status" value="1"/>
</dbReference>
<proteinExistence type="predicted"/>
<sequence length="226" mass="22825">MSAAGPGFDDLGFARPDTDREARLGLPEVVYGPGKTAEQVAGVVASLLRANTGPVLATRIEAGVAEQVRAAVPGAEHDEQARLLTWRRAQPRAFRLAVVSAGTSDGPVAAEAAAVAEAVGLQVNRLRDVGVAGLHRLLAVRDELAAADAVVCVAGMEGALPSVVGGLVGCPVIAVPTSVGYGATFEGVTALLAMLSSCAAGISVVNIDSGFGAAMAAHRIALRSRR</sequence>
<gene>
    <name evidence="2" type="primary">larB</name>
    <name evidence="2" type="ORF">HF526_29110</name>
</gene>
<organism evidence="2 3">
    <name type="scientific">Pseudonocardia acidicola</name>
    <dbReference type="NCBI Taxonomy" id="2724939"/>
    <lineage>
        <taxon>Bacteria</taxon>
        <taxon>Bacillati</taxon>
        <taxon>Actinomycetota</taxon>
        <taxon>Actinomycetes</taxon>
        <taxon>Pseudonocardiales</taxon>
        <taxon>Pseudonocardiaceae</taxon>
        <taxon>Pseudonocardia</taxon>
    </lineage>
</organism>
<dbReference type="Gene3D" id="3.40.50.1970">
    <property type="match status" value="1"/>
</dbReference>
<dbReference type="InterPro" id="IPR039476">
    <property type="entry name" value="P2CMN_synthase_LarB"/>
</dbReference>
<name>A0ABX1SL98_9PSEU</name>
<dbReference type="PANTHER" id="PTHR43064">
    <property type="entry name" value="PHOSPHORIBOSYLAMINOIMIDAZOLE CARBOXYLASE-RELATED"/>
    <property type="match status" value="1"/>
</dbReference>